<evidence type="ECO:0000313" key="2">
    <source>
        <dbReference type="EMBL" id="KKN57466.1"/>
    </source>
</evidence>
<comment type="caution">
    <text evidence="2">The sequence shown here is derived from an EMBL/GenBank/DDBJ whole genome shotgun (WGS) entry which is preliminary data.</text>
</comment>
<accession>A0A0F9U874</accession>
<keyword evidence="1" id="KW-0812">Transmembrane</keyword>
<reference evidence="2" key="1">
    <citation type="journal article" date="2015" name="Nature">
        <title>Complex archaea that bridge the gap between prokaryotes and eukaryotes.</title>
        <authorList>
            <person name="Spang A."/>
            <person name="Saw J.H."/>
            <person name="Jorgensen S.L."/>
            <person name="Zaremba-Niedzwiedzka K."/>
            <person name="Martijn J."/>
            <person name="Lind A.E."/>
            <person name="van Eijk R."/>
            <person name="Schleper C."/>
            <person name="Guy L."/>
            <person name="Ettema T.J."/>
        </authorList>
    </citation>
    <scope>NUCLEOTIDE SEQUENCE</scope>
</reference>
<protein>
    <recommendedName>
        <fullName evidence="3">Phage tail tape measure protein domain-containing protein</fullName>
    </recommendedName>
</protein>
<organism evidence="2">
    <name type="scientific">marine sediment metagenome</name>
    <dbReference type="NCBI Taxonomy" id="412755"/>
    <lineage>
        <taxon>unclassified sequences</taxon>
        <taxon>metagenomes</taxon>
        <taxon>ecological metagenomes</taxon>
    </lineage>
</organism>
<keyword evidence="1" id="KW-0472">Membrane</keyword>
<dbReference type="AlphaFoldDB" id="A0A0F9U874"/>
<name>A0A0F9U874_9ZZZZ</name>
<feature type="transmembrane region" description="Helical" evidence="1">
    <location>
        <begin position="31"/>
        <end position="56"/>
    </location>
</feature>
<keyword evidence="1" id="KW-1133">Transmembrane helix</keyword>
<evidence type="ECO:0008006" key="3">
    <source>
        <dbReference type="Google" id="ProtNLM"/>
    </source>
</evidence>
<proteinExistence type="predicted"/>
<dbReference type="EMBL" id="LAZR01000801">
    <property type="protein sequence ID" value="KKN57466.1"/>
    <property type="molecule type" value="Genomic_DNA"/>
</dbReference>
<evidence type="ECO:0000256" key="1">
    <source>
        <dbReference type="SAM" id="Phobius"/>
    </source>
</evidence>
<gene>
    <name evidence="2" type="ORF">LCGC14_0561780</name>
</gene>
<sequence length="533" mass="56204">MTSIRRLEIRVDQTGSAKAGIRSIAGSVGSIARVGMVAGAAAIGGVALLSGAVLGLGSRLTKLGGSAEEMQAKFDVVFGESAPEATRQLNAFGFAVGRNKFALMGMASTLQDTFVPLGFAREKAADMSVAVTKLAVDVGSFNNTLAPDVMEDFQSAIVGNHETVRKYGIIILQTTLDQELLNMGIEGGVKVATEMEKVQARLNIIYAGTTDAQGDAIATAGSWTNQMLALNESFTEGATEMGLFLNESLLPLLSEFSPWVKDLMPKAVEIFKEFALNLAGTVFPAMDLVKDAVVRIAEAFGAQTEGVSSADVVMRAFEMSLGALVTALQLTALAFQAMAALVEGAIVLWGDINRAVARAGVTLGMIETITFHALSVAIESIRHAVGTLTLHWDNMKRAALQVAAISLHGLLGGINSIRRALDRVIGYWDRMKDAARRAIDAIPEWLRPGSPTPFEVGLKGIAQAAKDIDLSMGMAGMGKGKRGPMAEAGRGGGTIVNVNLTYSPAISLADRYELQEKLTPFIMGALRTAGVTP</sequence>